<dbReference type="PANTHER" id="PTHR45913">
    <property type="entry name" value="EPM2A-INTERACTING PROTEIN 1"/>
    <property type="match status" value="1"/>
</dbReference>
<dbReference type="EMBL" id="JYDJ01000082">
    <property type="protein sequence ID" value="KRX45119.1"/>
    <property type="molecule type" value="Genomic_DNA"/>
</dbReference>
<evidence type="ECO:0000313" key="2">
    <source>
        <dbReference type="Proteomes" id="UP000055048"/>
    </source>
</evidence>
<name>A0A0V0U1J7_9BILA</name>
<comment type="caution">
    <text evidence="1">The sequence shown here is derived from an EMBL/GenBank/DDBJ whole genome shotgun (WGS) entry which is preliminary data.</text>
</comment>
<dbReference type="STRING" id="144512.A0A0V0U1J7"/>
<dbReference type="PANTHER" id="PTHR45913:SF19">
    <property type="entry name" value="LOW QUALITY PROTEIN: ZINC FINGER BED DOMAIN-CONTAINING PROTEIN 5-LIKE"/>
    <property type="match status" value="1"/>
</dbReference>
<sequence length="151" mass="17119">MANPFRSDISTGKSTVANKELIDLSEDTVLKMNFNPNKLTLFWMNVLQTYPDSSAAALKVLFPFTSSYFCEIGFSVMVTIKTQFQNRLQLSDSLRLKMTAIEVDIDAVTRQPERKPILRMYPKNGQELYTAVAVNFGLQQEIQKDLAKVSL</sequence>
<gene>
    <name evidence="1" type="primary">ZBED5</name>
    <name evidence="1" type="ORF">T05_13167</name>
</gene>
<protein>
    <submittedName>
        <fullName evidence="1">Zinc finger BED domain-containing protein 5</fullName>
    </submittedName>
</protein>
<keyword evidence="2" id="KW-1185">Reference proteome</keyword>
<proteinExistence type="predicted"/>
<reference evidence="1 2" key="1">
    <citation type="submission" date="2015-01" db="EMBL/GenBank/DDBJ databases">
        <title>Evolution of Trichinella species and genotypes.</title>
        <authorList>
            <person name="Korhonen P.K."/>
            <person name="Edoardo P."/>
            <person name="Giuseppe L.R."/>
            <person name="Gasser R.B."/>
        </authorList>
    </citation>
    <scope>NUCLEOTIDE SEQUENCE [LARGE SCALE GENOMIC DNA]</scope>
    <source>
        <strain evidence="1">ISS417</strain>
    </source>
</reference>
<dbReference type="Proteomes" id="UP000055048">
    <property type="component" value="Unassembled WGS sequence"/>
</dbReference>
<organism evidence="1 2">
    <name type="scientific">Trichinella murrelli</name>
    <dbReference type="NCBI Taxonomy" id="144512"/>
    <lineage>
        <taxon>Eukaryota</taxon>
        <taxon>Metazoa</taxon>
        <taxon>Ecdysozoa</taxon>
        <taxon>Nematoda</taxon>
        <taxon>Enoplea</taxon>
        <taxon>Dorylaimia</taxon>
        <taxon>Trichinellida</taxon>
        <taxon>Trichinellidae</taxon>
        <taxon>Trichinella</taxon>
    </lineage>
</organism>
<evidence type="ECO:0000313" key="1">
    <source>
        <dbReference type="EMBL" id="KRX45119.1"/>
    </source>
</evidence>
<accession>A0A0V0U1J7</accession>
<dbReference type="OrthoDB" id="6770905at2759"/>
<dbReference type="AlphaFoldDB" id="A0A0V0U1J7"/>